<evidence type="ECO:0000256" key="11">
    <source>
        <dbReference type="ARBA" id="ARBA00023004"/>
    </source>
</evidence>
<feature type="binding site" description="covalent" evidence="13">
    <location>
        <position position="277"/>
    </location>
    <ligand>
        <name>heme c</name>
        <dbReference type="ChEBI" id="CHEBI:61717"/>
        <label>4</label>
    </ligand>
</feature>
<gene>
    <name evidence="13 14" type="primary">nrfA</name>
    <name evidence="14" type="ORF">M3P05_17225</name>
</gene>
<feature type="binding site" description="covalent" evidence="13">
    <location>
        <position position="158"/>
    </location>
    <ligand>
        <name>heme c</name>
        <dbReference type="ChEBI" id="CHEBI:61717"/>
        <label>2</label>
    </ligand>
</feature>
<dbReference type="EC" id="1.7.2.2" evidence="13"/>
<feature type="binding site" description="axial binding residue" evidence="13">
    <location>
        <position position="309"/>
    </location>
    <ligand>
        <name>heme c</name>
        <dbReference type="ChEBI" id="CHEBI:61717"/>
        <label>5</label>
    </ligand>
    <ligandPart>
        <name>Fe</name>
        <dbReference type="ChEBI" id="CHEBI:18248"/>
    </ligandPart>
</feature>
<evidence type="ECO:0000256" key="12">
    <source>
        <dbReference type="ARBA" id="ARBA00049131"/>
    </source>
</evidence>
<dbReference type="SUPFAM" id="SSF48695">
    <property type="entry name" value="Multiheme cytochromes"/>
    <property type="match status" value="1"/>
</dbReference>
<keyword evidence="9 13" id="KW-0249">Electron transport</keyword>
<dbReference type="Pfam" id="PF02335">
    <property type="entry name" value="Cytochrom_C552"/>
    <property type="match status" value="1"/>
</dbReference>
<evidence type="ECO:0000256" key="3">
    <source>
        <dbReference type="ARBA" id="ARBA00022448"/>
    </source>
</evidence>
<comment type="caution">
    <text evidence="14">The sequence shown here is derived from an EMBL/GenBank/DDBJ whole genome shotgun (WGS) entry which is preliminary data.</text>
</comment>
<comment type="subcellular location">
    <subcellularLocation>
        <location evidence="1">Cell envelope</location>
    </subcellularLocation>
    <subcellularLocation>
        <location evidence="13">Periplasm</location>
    </subcellularLocation>
</comment>
<keyword evidence="8 13" id="KW-0106">Calcium</keyword>
<dbReference type="Proteomes" id="UP001203338">
    <property type="component" value="Unassembled WGS sequence"/>
</dbReference>
<dbReference type="HAMAP" id="MF_01182">
    <property type="entry name" value="Cytochrom_C552"/>
    <property type="match status" value="1"/>
</dbReference>
<comment type="function">
    <text evidence="13">Catalyzes the reduction of nitrite to ammonia, consuming six electrons in the process.</text>
</comment>
<proteinExistence type="inferred from homology"/>
<feature type="binding site" evidence="13">
    <location>
        <position position="253"/>
    </location>
    <ligand>
        <name>Ca(2+)</name>
        <dbReference type="ChEBI" id="CHEBI:29108"/>
    </ligand>
</feature>
<dbReference type="GO" id="GO:0042279">
    <property type="term" value="F:nitrite reductase (cytochrome, ammonia-forming) activity"/>
    <property type="evidence" value="ECO:0007669"/>
    <property type="project" value="UniProtKB-EC"/>
</dbReference>
<feature type="binding site" description="axial binding residue" evidence="13">
    <location>
        <position position="292"/>
    </location>
    <ligand>
        <name>heme c</name>
        <dbReference type="ChEBI" id="CHEBI:61717"/>
        <label>2</label>
    </ligand>
    <ligandPart>
        <name>Fe</name>
        <dbReference type="ChEBI" id="CHEBI:18248"/>
    </ligandPart>
</feature>
<dbReference type="RefSeq" id="WP_249701297.1">
    <property type="nucleotide sequence ID" value="NZ_JAMFLX010000029.1"/>
</dbReference>
<dbReference type="CDD" id="cd00548">
    <property type="entry name" value="NrfA-like"/>
    <property type="match status" value="1"/>
</dbReference>
<evidence type="ECO:0000256" key="9">
    <source>
        <dbReference type="ARBA" id="ARBA00022982"/>
    </source>
</evidence>
<dbReference type="Gene3D" id="1.20.140.10">
    <property type="entry name" value="Butyryl-CoA Dehydrogenase, subunit A, domain 3"/>
    <property type="match status" value="1"/>
</dbReference>
<comment type="catalytic activity">
    <reaction evidence="12 13">
        <text>6 Fe(III)-[cytochrome c] + NH4(+) + 2 H2O = 6 Fe(II)-[cytochrome c] + nitrite + 8 H(+)</text>
        <dbReference type="Rhea" id="RHEA:13089"/>
        <dbReference type="Rhea" id="RHEA-COMP:10350"/>
        <dbReference type="Rhea" id="RHEA-COMP:14399"/>
        <dbReference type="ChEBI" id="CHEBI:15377"/>
        <dbReference type="ChEBI" id="CHEBI:15378"/>
        <dbReference type="ChEBI" id="CHEBI:16301"/>
        <dbReference type="ChEBI" id="CHEBI:28938"/>
        <dbReference type="ChEBI" id="CHEBI:29033"/>
        <dbReference type="ChEBI" id="CHEBI:29034"/>
        <dbReference type="EC" id="1.7.2.2"/>
    </reaction>
</comment>
<feature type="binding site" evidence="13">
    <location>
        <position position="256"/>
    </location>
    <ligand>
        <name>substrate</name>
    </ligand>
</feature>
<dbReference type="EMBL" id="JAMFLX010000029">
    <property type="protein sequence ID" value="MCL6271662.1"/>
    <property type="molecule type" value="Genomic_DNA"/>
</dbReference>
<feature type="binding site" description="axial binding residue" evidence="13">
    <location>
        <position position="125"/>
    </location>
    <ligand>
        <name>heme c</name>
        <dbReference type="ChEBI" id="CHEBI:61717"/>
        <label>1</label>
    </ligand>
    <ligandPart>
        <name>Fe</name>
        <dbReference type="ChEBI" id="CHEBI:18248"/>
    </ligandPart>
</feature>
<dbReference type="NCBIfam" id="NF008339">
    <property type="entry name" value="PRK11125.1"/>
    <property type="match status" value="1"/>
</dbReference>
<feature type="binding site" evidence="13">
    <location>
        <position position="255"/>
    </location>
    <ligand>
        <name>Ca(2+)</name>
        <dbReference type="ChEBI" id="CHEBI:29108"/>
    </ligand>
</feature>
<feature type="binding site" description="covalent" evidence="13">
    <location>
        <position position="274"/>
    </location>
    <ligand>
        <name>heme c</name>
        <dbReference type="ChEBI" id="CHEBI:61717"/>
        <label>4</label>
    </ligand>
</feature>
<protein>
    <recommendedName>
        <fullName evidence="13">Cytochrome c-552</fullName>
        <ecNumber evidence="13">1.7.2.2</ecNumber>
    </recommendedName>
    <alternativeName>
        <fullName evidence="13">Ammonia-forming cytochrome c nitrite reductase</fullName>
        <shortName evidence="13">Cytochrome c nitrite reductase</shortName>
    </alternativeName>
</protein>
<comment type="cofactor">
    <cofactor evidence="13">
        <name>heme c</name>
        <dbReference type="ChEBI" id="CHEBI:61717"/>
    </cofactor>
    <text evidence="13">Binds 5 heme c groups covalently per monomer.</text>
</comment>
<dbReference type="InterPro" id="IPR017570">
    <property type="entry name" value="Cyt_c_NO2Rdtase_formate-dep"/>
</dbReference>
<name>A0ABT0PJV0_9GAMM</name>
<evidence type="ECO:0000313" key="14">
    <source>
        <dbReference type="EMBL" id="MCL6271662.1"/>
    </source>
</evidence>
<keyword evidence="15" id="KW-1185">Reference proteome</keyword>
<feature type="binding site" description="axial binding residue" evidence="13">
    <location>
        <position position="205"/>
    </location>
    <ligand>
        <name>heme c</name>
        <dbReference type="ChEBI" id="CHEBI:61717"/>
        <label>3</label>
    </ligand>
    <ligandPart>
        <name>Fe</name>
        <dbReference type="ChEBI" id="CHEBI:18248"/>
    </ligandPart>
</feature>
<comment type="pathway">
    <text evidence="13">Nitrogen metabolism; nitrate reduction (assimilation).</text>
</comment>
<evidence type="ECO:0000256" key="2">
    <source>
        <dbReference type="ARBA" id="ARBA00009288"/>
    </source>
</evidence>
<evidence type="ECO:0000256" key="8">
    <source>
        <dbReference type="ARBA" id="ARBA00022837"/>
    </source>
</evidence>
<evidence type="ECO:0000256" key="5">
    <source>
        <dbReference type="ARBA" id="ARBA00022723"/>
    </source>
</evidence>
<keyword evidence="3 13" id="KW-0813">Transport</keyword>
<keyword evidence="10 13" id="KW-0560">Oxidoreductase</keyword>
<feature type="binding site" evidence="13">
    <location>
        <position position="208"/>
    </location>
    <ligand>
        <name>Ca(2+)</name>
        <dbReference type="ChEBI" id="CHEBI:29108"/>
    </ligand>
</feature>
<feature type="binding site" description="covalent" evidence="13">
    <location>
        <position position="204"/>
    </location>
    <ligand>
        <name>heme c</name>
        <dbReference type="ChEBI" id="CHEBI:61717"/>
        <label>3</label>
    </ligand>
</feature>
<sequence length="468" mass="52588" precursor="true">MIHCRTLLTGVLATLLTTGLANAAPTEIPESRNDKFEKGYPHQFESWKSTEEMDFKSKHLGNKMEDMLEKDPRLVVLWAGYGFSKDYNAPRGHMYAITDLRNTLRTGAPKKPTDGPMPNACWTCKGPDVTRLMAEQGEDYFKGKWASKGDQVVNSVGCYDCHDTKDDMKLRPGRSAHQATMQPNGVDVAKISNQDMKSAVCGQCHSEYYFAGKDKVVTFPTAKGTKVEDMEAYYDELEFKDWTHKISKAPMLKAQHPGIEVWKEGVHGRNNVSCADCHMPKRKEKGVTFTDHRVVSPLRDMKATCKTCHSQDEQYLLDVTYARQEQVEELKIKAEDAIVRAHIEAGEAWKAGATEAEMKKPLMAIRHAQWRWDYSIASHGASFHAPEEVLRILGTALEKAGEARVELTRILAKHGVNKEIPMPDLSSKAKAQAFIGLDMDKLNGAKEEFKKNTLPKWDATARENGLLK</sequence>
<feature type="binding site" evidence="13">
    <location>
        <position position="208"/>
    </location>
    <ligand>
        <name>substrate</name>
    </ligand>
</feature>
<evidence type="ECO:0000256" key="13">
    <source>
        <dbReference type="HAMAP-Rule" id="MF_01182"/>
    </source>
</evidence>
<feature type="binding site" description="covalent" evidence="13">
    <location>
        <position position="201"/>
    </location>
    <ligand>
        <name>heme c</name>
        <dbReference type="ChEBI" id="CHEBI:61717"/>
        <label>3</label>
    </ligand>
</feature>
<feature type="binding site" evidence="13">
    <location>
        <position position="207"/>
    </location>
    <ligand>
        <name>Ca(2+)</name>
        <dbReference type="ChEBI" id="CHEBI:29108"/>
    </ligand>
</feature>
<keyword evidence="7 13" id="KW-0574">Periplasm</keyword>
<feature type="binding site" description="axial binding residue" evidence="13">
    <location>
        <position position="93"/>
    </location>
    <ligand>
        <name>heme c</name>
        <dbReference type="ChEBI" id="CHEBI:61717"/>
        <label>3</label>
    </ligand>
    <ligandPart>
        <name>Fe</name>
        <dbReference type="ChEBI" id="CHEBI:18248"/>
    </ligandPart>
</feature>
<comment type="cofactor">
    <cofactor evidence="13">
        <name>Ca(2+)</name>
        <dbReference type="ChEBI" id="CHEBI:29108"/>
    </cofactor>
    <text evidence="13">Binds 1 Ca(2+) ion per monomer.</text>
</comment>
<feature type="binding site" description="axial binding residue" evidence="13">
    <location>
        <position position="162"/>
    </location>
    <ligand>
        <name>heme c</name>
        <dbReference type="ChEBI" id="CHEBI:61717"/>
        <label>2</label>
    </ligand>
    <ligandPart>
        <name>Fe</name>
        <dbReference type="ChEBI" id="CHEBI:18248"/>
    </ligandPart>
</feature>
<dbReference type="PIRSF" id="PIRSF000243">
    <property type="entry name" value="Cyt_c552"/>
    <property type="match status" value="1"/>
</dbReference>
<keyword evidence="11 13" id="KW-0408">Iron</keyword>
<feature type="signal peptide" evidence="13">
    <location>
        <begin position="1"/>
        <end position="23"/>
    </location>
</feature>
<feature type="binding site" description="axial binding residue" evidence="13">
    <location>
        <position position="278"/>
    </location>
    <ligand>
        <name>heme c</name>
        <dbReference type="ChEBI" id="CHEBI:61717"/>
        <label>4</label>
    </ligand>
    <ligandPart>
        <name>Fe</name>
        <dbReference type="ChEBI" id="CHEBI:18248"/>
    </ligandPart>
</feature>
<keyword evidence="6 13" id="KW-0732">Signal</keyword>
<feature type="chain" id="PRO_5044937221" description="Cytochrome c-552" evidence="13">
    <location>
        <begin position="24"/>
        <end position="468"/>
    </location>
</feature>
<reference evidence="14 15" key="1">
    <citation type="submission" date="2022-05" db="EMBL/GenBank/DDBJ databases">
        <authorList>
            <person name="Park J.-S."/>
        </authorList>
    </citation>
    <scope>NUCLEOTIDE SEQUENCE [LARGE SCALE GENOMIC DNA]</scope>
    <source>
        <strain evidence="14 15">2012CJ34-2</strain>
    </source>
</reference>
<feature type="binding site" description="covalent" evidence="13">
    <location>
        <position position="121"/>
    </location>
    <ligand>
        <name>heme c</name>
        <dbReference type="ChEBI" id="CHEBI:61717"/>
        <label>1</label>
    </ligand>
</feature>
<dbReference type="Gene3D" id="1.10.1130.10">
    <property type="entry name" value="Flavocytochrome C3, Chain A"/>
    <property type="match status" value="1"/>
</dbReference>
<accession>A0ABT0PJV0</accession>
<feature type="binding site" description="axial binding residue" evidence="13">
    <location>
        <position position="384"/>
    </location>
    <ligand>
        <name>heme c</name>
        <dbReference type="ChEBI" id="CHEBI:61717"/>
        <label>4</label>
    </ligand>
    <ligandPart>
        <name>Fe</name>
        <dbReference type="ChEBI" id="CHEBI:18248"/>
    </ligandPart>
</feature>
<evidence type="ECO:0000256" key="1">
    <source>
        <dbReference type="ARBA" id="ARBA00004196"/>
    </source>
</evidence>
<comment type="similarity">
    <text evidence="2 13">Belongs to the cytochrome c-552 family.</text>
</comment>
<feature type="binding site" description="covalent" evidence="13">
    <location>
        <position position="308"/>
    </location>
    <ligand>
        <name>heme c</name>
        <dbReference type="ChEBI" id="CHEBI:61717"/>
        <label>5</label>
    </ligand>
</feature>
<evidence type="ECO:0000256" key="4">
    <source>
        <dbReference type="ARBA" id="ARBA00022617"/>
    </source>
</evidence>
<dbReference type="PANTHER" id="PTHR30633:SF0">
    <property type="entry name" value="CYTOCHROME C-552"/>
    <property type="match status" value="1"/>
</dbReference>
<keyword evidence="5 13" id="KW-0479">Metal-binding</keyword>
<dbReference type="InterPro" id="IPR036280">
    <property type="entry name" value="Multihaem_cyt_sf"/>
</dbReference>
<evidence type="ECO:0000256" key="6">
    <source>
        <dbReference type="ARBA" id="ARBA00022729"/>
    </source>
</evidence>
<feature type="binding site" description="covalent" evidence="13">
    <location>
        <position position="161"/>
    </location>
    <ligand>
        <name>heme c</name>
        <dbReference type="ChEBI" id="CHEBI:61717"/>
        <label>2</label>
    </ligand>
</feature>
<dbReference type="PANTHER" id="PTHR30633">
    <property type="entry name" value="CYTOCHROME C-552 RESPIRATORY NITRITE REDUCTASE"/>
    <property type="match status" value="1"/>
</dbReference>
<feature type="binding site" description="axial binding residue" evidence="13">
    <location>
        <position position="267"/>
    </location>
    <ligand>
        <name>heme c</name>
        <dbReference type="ChEBI" id="CHEBI:61717"/>
        <label>5</label>
    </ligand>
    <ligandPart>
        <name>Fe</name>
        <dbReference type="ChEBI" id="CHEBI:18248"/>
    </ligandPart>
</feature>
<organism evidence="14 15">
    <name type="scientific">Parendozoicomonas callyspongiae</name>
    <dbReference type="NCBI Taxonomy" id="2942213"/>
    <lineage>
        <taxon>Bacteria</taxon>
        <taxon>Pseudomonadati</taxon>
        <taxon>Pseudomonadota</taxon>
        <taxon>Gammaproteobacteria</taxon>
        <taxon>Oceanospirillales</taxon>
        <taxon>Endozoicomonadaceae</taxon>
        <taxon>Parendozoicomonas</taxon>
    </lineage>
</organism>
<dbReference type="InterPro" id="IPR003321">
    <property type="entry name" value="Cyt_c552"/>
</dbReference>
<evidence type="ECO:0000256" key="7">
    <source>
        <dbReference type="ARBA" id="ARBA00022764"/>
    </source>
</evidence>
<evidence type="ECO:0000313" key="15">
    <source>
        <dbReference type="Proteomes" id="UP001203338"/>
    </source>
</evidence>
<feature type="binding site" description="covalent" evidence="13">
    <location>
        <position position="305"/>
    </location>
    <ligand>
        <name>heme c</name>
        <dbReference type="ChEBI" id="CHEBI:61717"/>
        <label>5</label>
    </ligand>
</feature>
<keyword evidence="4 13" id="KW-0349">Heme</keyword>
<feature type="binding site" description="covalent" evidence="13">
    <location>
        <position position="124"/>
    </location>
    <ligand>
        <name>heme c</name>
        <dbReference type="ChEBI" id="CHEBI:61717"/>
        <label>1</label>
    </ligand>
</feature>
<evidence type="ECO:0000256" key="10">
    <source>
        <dbReference type="ARBA" id="ARBA00023002"/>
    </source>
</evidence>